<dbReference type="Gene3D" id="1.10.238.10">
    <property type="entry name" value="EF-hand"/>
    <property type="match status" value="2"/>
</dbReference>
<accession>A0A183B8L0</accession>
<evidence type="ECO:0000256" key="3">
    <source>
        <dbReference type="ARBA" id="ARBA00022837"/>
    </source>
</evidence>
<dbReference type="PANTHER" id="PTHR10827">
    <property type="entry name" value="RETICULOCALBIN"/>
    <property type="match status" value="1"/>
</dbReference>
<name>A0A183B8L0_9TREM</name>
<dbReference type="AlphaFoldDB" id="A0A183B8L0"/>
<dbReference type="GO" id="GO:0005509">
    <property type="term" value="F:calcium ion binding"/>
    <property type="evidence" value="ECO:0007669"/>
    <property type="project" value="InterPro"/>
</dbReference>
<keyword evidence="2" id="KW-0677">Repeat</keyword>
<dbReference type="InterPro" id="IPR011992">
    <property type="entry name" value="EF-hand-dom_pair"/>
</dbReference>
<sequence>LKDLDTNTNGKLSVAEMTAHNKDPQYVHFVLKIFQKYDINGDKELDVNELRTYLENECRVKIFRELAVLVVELQAAECTRTKLTNGTEEVSYREYTRIAQSLLEALDTDKNEKISVNELMELTDCEEFRSSLKELIRKYDTNGDGELDVNELRRWIQSEMVVVVKGQMPM</sequence>
<dbReference type="PROSITE" id="PS50222">
    <property type="entry name" value="EF_HAND_2"/>
    <property type="match status" value="2"/>
</dbReference>
<feature type="domain" description="EF-hand" evidence="4">
    <location>
        <begin position="127"/>
        <end position="162"/>
    </location>
</feature>
<dbReference type="InterPro" id="IPR018247">
    <property type="entry name" value="EF_Hand_1_Ca_BS"/>
</dbReference>
<dbReference type="SUPFAM" id="SSF47473">
    <property type="entry name" value="EF-hand"/>
    <property type="match status" value="1"/>
</dbReference>
<proteinExistence type="predicted"/>
<dbReference type="PANTHER" id="PTHR10827:SF98">
    <property type="entry name" value="45 KDA CALCIUM-BINDING PROTEIN"/>
    <property type="match status" value="1"/>
</dbReference>
<evidence type="ECO:0000256" key="2">
    <source>
        <dbReference type="ARBA" id="ARBA00022737"/>
    </source>
</evidence>
<reference evidence="5" key="1">
    <citation type="submission" date="2016-06" db="UniProtKB">
        <authorList>
            <consortium name="WormBaseParasite"/>
        </authorList>
    </citation>
    <scope>IDENTIFICATION</scope>
</reference>
<dbReference type="SMART" id="SM00054">
    <property type="entry name" value="EFh"/>
    <property type="match status" value="3"/>
</dbReference>
<evidence type="ECO:0000256" key="1">
    <source>
        <dbReference type="ARBA" id="ARBA00022723"/>
    </source>
</evidence>
<evidence type="ECO:0000313" key="5">
    <source>
        <dbReference type="WBParaSite" id="ECPE_0001558501-mRNA-1"/>
    </source>
</evidence>
<protein>
    <submittedName>
        <fullName evidence="5">Calmodulin</fullName>
    </submittedName>
</protein>
<keyword evidence="3" id="KW-0106">Calcium</keyword>
<dbReference type="PROSITE" id="PS00018">
    <property type="entry name" value="EF_HAND_1"/>
    <property type="match status" value="2"/>
</dbReference>
<keyword evidence="1" id="KW-0479">Metal-binding</keyword>
<organism evidence="5">
    <name type="scientific">Echinostoma caproni</name>
    <dbReference type="NCBI Taxonomy" id="27848"/>
    <lineage>
        <taxon>Eukaryota</taxon>
        <taxon>Metazoa</taxon>
        <taxon>Spiralia</taxon>
        <taxon>Lophotrochozoa</taxon>
        <taxon>Platyhelminthes</taxon>
        <taxon>Trematoda</taxon>
        <taxon>Digenea</taxon>
        <taxon>Plagiorchiida</taxon>
        <taxon>Echinostomata</taxon>
        <taxon>Echinostomatoidea</taxon>
        <taxon>Echinostomatidae</taxon>
        <taxon>Echinostoma</taxon>
    </lineage>
</organism>
<evidence type="ECO:0000259" key="4">
    <source>
        <dbReference type="PROSITE" id="PS50222"/>
    </source>
</evidence>
<dbReference type="CDD" id="cd00051">
    <property type="entry name" value="EFh"/>
    <property type="match status" value="1"/>
</dbReference>
<feature type="domain" description="EF-hand" evidence="4">
    <location>
        <begin position="25"/>
        <end position="60"/>
    </location>
</feature>
<dbReference type="Pfam" id="PF13499">
    <property type="entry name" value="EF-hand_7"/>
    <property type="match status" value="1"/>
</dbReference>
<dbReference type="InterPro" id="IPR002048">
    <property type="entry name" value="EF_hand_dom"/>
</dbReference>
<dbReference type="WBParaSite" id="ECPE_0001558501-mRNA-1">
    <property type="protein sequence ID" value="ECPE_0001558501-mRNA-1"/>
    <property type="gene ID" value="ECPE_0001558501"/>
</dbReference>